<dbReference type="SUPFAM" id="SSF64288">
    <property type="entry name" value="Chorismate lyase-like"/>
    <property type="match status" value="1"/>
</dbReference>
<dbReference type="Proteomes" id="UP000018211">
    <property type="component" value="Unassembled WGS sequence"/>
</dbReference>
<feature type="domain" description="HTH gntR-type" evidence="4">
    <location>
        <begin position="1"/>
        <end position="68"/>
    </location>
</feature>
<dbReference type="GO" id="GO:0003700">
    <property type="term" value="F:DNA-binding transcription factor activity"/>
    <property type="evidence" value="ECO:0007669"/>
    <property type="project" value="InterPro"/>
</dbReference>
<keyword evidence="3" id="KW-0804">Transcription</keyword>
<gene>
    <name evidence="5" type="ORF">VIBNISOn1_320035</name>
</gene>
<dbReference type="GO" id="GO:0016829">
    <property type="term" value="F:lyase activity"/>
    <property type="evidence" value="ECO:0007669"/>
    <property type="project" value="UniProtKB-KW"/>
</dbReference>
<dbReference type="NCBIfam" id="TIGR02325">
    <property type="entry name" value="C_P_lyase_phnF"/>
    <property type="match status" value="1"/>
</dbReference>
<dbReference type="InterPro" id="IPR012702">
    <property type="entry name" value="CP_lyase_PhnF"/>
</dbReference>
<accession>A0AAV2VTD0</accession>
<dbReference type="Gene3D" id="1.10.10.10">
    <property type="entry name" value="Winged helix-like DNA-binding domain superfamily/Winged helix DNA-binding domain"/>
    <property type="match status" value="1"/>
</dbReference>
<keyword evidence="1" id="KW-0805">Transcription regulation</keyword>
<dbReference type="Gene3D" id="3.40.1410.10">
    <property type="entry name" value="Chorismate lyase-like"/>
    <property type="match status" value="1"/>
</dbReference>
<evidence type="ECO:0000256" key="2">
    <source>
        <dbReference type="ARBA" id="ARBA00023125"/>
    </source>
</evidence>
<dbReference type="PANTHER" id="PTHR44846">
    <property type="entry name" value="MANNOSYL-D-GLYCERATE TRANSPORT/METABOLISM SYSTEM REPRESSOR MNGR-RELATED"/>
    <property type="match status" value="1"/>
</dbReference>
<dbReference type="AlphaFoldDB" id="A0AAV2VTD0"/>
<evidence type="ECO:0000313" key="5">
    <source>
        <dbReference type="EMBL" id="CCO47654.1"/>
    </source>
</evidence>
<dbReference type="SMART" id="SM00866">
    <property type="entry name" value="UTRA"/>
    <property type="match status" value="1"/>
</dbReference>
<dbReference type="CDD" id="cd07377">
    <property type="entry name" value="WHTH_GntR"/>
    <property type="match status" value="1"/>
</dbReference>
<keyword evidence="5" id="KW-0456">Lyase</keyword>
<dbReference type="RefSeq" id="WP_004400179.1">
    <property type="nucleotide sequence ID" value="NZ_LK391965.1"/>
</dbReference>
<dbReference type="InterPro" id="IPR036390">
    <property type="entry name" value="WH_DNA-bd_sf"/>
</dbReference>
<dbReference type="Pfam" id="PF00392">
    <property type="entry name" value="GntR"/>
    <property type="match status" value="1"/>
</dbReference>
<name>A0AAV2VTD0_9VIBR</name>
<reference evidence="5 6" key="1">
    <citation type="journal article" date="2013" name="ISME J.">
        <title>Comparative genomics of pathogenic lineages of Vibrio nigripulchritudo identifies virulence-associated traits.</title>
        <authorList>
            <person name="Goudenege D."/>
            <person name="Labreuche Y."/>
            <person name="Krin E."/>
            <person name="Ansquer D."/>
            <person name="Mangenot S."/>
            <person name="Calteau A."/>
            <person name="Medigue C."/>
            <person name="Mazel D."/>
            <person name="Polz M.F."/>
            <person name="Le Roux F."/>
        </authorList>
    </citation>
    <scope>NUCLEOTIDE SEQUENCE [LARGE SCALE GENOMIC DNA]</scope>
    <source>
        <strain evidence="5 6">SOn1</strain>
    </source>
</reference>
<dbReference type="SUPFAM" id="SSF46785">
    <property type="entry name" value="Winged helix' DNA-binding domain"/>
    <property type="match status" value="1"/>
</dbReference>
<dbReference type="PANTHER" id="PTHR44846:SF16">
    <property type="entry name" value="TRANSCRIPTIONAL REGULATOR PHNF-RELATED"/>
    <property type="match status" value="1"/>
</dbReference>
<dbReference type="InterPro" id="IPR000524">
    <property type="entry name" value="Tscrpt_reg_HTH_GntR"/>
</dbReference>
<evidence type="ECO:0000256" key="1">
    <source>
        <dbReference type="ARBA" id="ARBA00023015"/>
    </source>
</evidence>
<comment type="caution">
    <text evidence="5">The sequence shown here is derived from an EMBL/GenBank/DDBJ whole genome shotgun (WGS) entry which is preliminary data.</text>
</comment>
<sequence>MQLYMDIAKQLEQEVHSQFKVGDFLPSESRLADRFQVNRHTVRRAIDELVFCGLIERQQGRGNQVIRQPYAYPLNQGAYFTHNLTKQGYMPRCEVLSRQLITASEHLAKVLNIELDAQLIKLTTLRVIDGLPCSLIEHYLPNTDWWGPLQYFESGSLHNYLHQQLDTELIRQSTKLRSRMPNRQERKQLKLSENIPLIIFRTVNVASQTEQVMEYSCSYTRSDMIEIVLEH</sequence>
<proteinExistence type="predicted"/>
<evidence type="ECO:0000256" key="3">
    <source>
        <dbReference type="ARBA" id="ARBA00023163"/>
    </source>
</evidence>
<dbReference type="InterPro" id="IPR036388">
    <property type="entry name" value="WH-like_DNA-bd_sf"/>
</dbReference>
<dbReference type="InterPro" id="IPR050679">
    <property type="entry name" value="Bact_HTH_transcr_reg"/>
</dbReference>
<keyword evidence="2" id="KW-0238">DNA-binding</keyword>
<protein>
    <submittedName>
        <fullName evidence="5">Phosphonate C-P lyase system,transcriptional regulator PhnF</fullName>
    </submittedName>
</protein>
<dbReference type="GO" id="GO:0003677">
    <property type="term" value="F:DNA binding"/>
    <property type="evidence" value="ECO:0007669"/>
    <property type="project" value="UniProtKB-KW"/>
</dbReference>
<dbReference type="Pfam" id="PF07702">
    <property type="entry name" value="UTRA"/>
    <property type="match status" value="1"/>
</dbReference>
<dbReference type="InterPro" id="IPR011663">
    <property type="entry name" value="UTRA"/>
</dbReference>
<dbReference type="InterPro" id="IPR028978">
    <property type="entry name" value="Chorismate_lyase_/UTRA_dom_sf"/>
</dbReference>
<dbReference type="EMBL" id="CAOF01000123">
    <property type="protein sequence ID" value="CCO47654.1"/>
    <property type="molecule type" value="Genomic_DNA"/>
</dbReference>
<dbReference type="PROSITE" id="PS50949">
    <property type="entry name" value="HTH_GNTR"/>
    <property type="match status" value="1"/>
</dbReference>
<organism evidence="5 6">
    <name type="scientific">Vibrio nigripulchritudo SOn1</name>
    <dbReference type="NCBI Taxonomy" id="1238450"/>
    <lineage>
        <taxon>Bacteria</taxon>
        <taxon>Pseudomonadati</taxon>
        <taxon>Pseudomonadota</taxon>
        <taxon>Gammaproteobacteria</taxon>
        <taxon>Vibrionales</taxon>
        <taxon>Vibrionaceae</taxon>
        <taxon>Vibrio</taxon>
    </lineage>
</organism>
<evidence type="ECO:0000259" key="4">
    <source>
        <dbReference type="PROSITE" id="PS50949"/>
    </source>
</evidence>
<evidence type="ECO:0000313" key="6">
    <source>
        <dbReference type="Proteomes" id="UP000018211"/>
    </source>
</evidence>
<dbReference type="PRINTS" id="PR00035">
    <property type="entry name" value="HTHGNTR"/>
</dbReference>
<dbReference type="SMART" id="SM00345">
    <property type="entry name" value="HTH_GNTR"/>
    <property type="match status" value="1"/>
</dbReference>